<comment type="caution">
    <text evidence="1">The sequence shown here is derived from an EMBL/GenBank/DDBJ whole genome shotgun (WGS) entry which is preliminary data.</text>
</comment>
<dbReference type="RefSeq" id="WP_337692979.1">
    <property type="nucleotide sequence ID" value="NZ_JBBEGN010000001.1"/>
</dbReference>
<keyword evidence="2" id="KW-1185">Reference proteome</keyword>
<evidence type="ECO:0000313" key="1">
    <source>
        <dbReference type="EMBL" id="MEJ2866355.1"/>
    </source>
</evidence>
<dbReference type="EMBL" id="JBBEGN010000001">
    <property type="protein sequence ID" value="MEJ2866355.1"/>
    <property type="molecule type" value="Genomic_DNA"/>
</dbReference>
<reference evidence="1 2" key="1">
    <citation type="submission" date="2024-03" db="EMBL/GenBank/DDBJ databases">
        <title>Actinomycetospora sp. OC33-EN08, a novel actinomycete isolated from wild orchid (Aerides multiflora).</title>
        <authorList>
            <person name="Suriyachadkun C."/>
        </authorList>
    </citation>
    <scope>NUCLEOTIDE SEQUENCE [LARGE SCALE GENOMIC DNA]</scope>
    <source>
        <strain evidence="1 2">OC33-EN08</strain>
    </source>
</reference>
<sequence length="103" mass="10732">MNSLPGFEDVGAGSREDEVVFVPVAAVPAAGDVDVSLELRTLVDGRLALPVYSSAADLTRCCGDRQPGAAIPADRVDELLEQSGAAVVVQDLPLPDDQRRTAS</sequence>
<dbReference type="InterPro" id="IPR049975">
    <property type="entry name" value="SAV_915-like_dom"/>
</dbReference>
<proteinExistence type="predicted"/>
<evidence type="ECO:0000313" key="2">
    <source>
        <dbReference type="Proteomes" id="UP001385809"/>
    </source>
</evidence>
<dbReference type="NCBIfam" id="NF042914">
    <property type="entry name" value="SAV915_dom"/>
    <property type="match status" value="1"/>
</dbReference>
<accession>A0ABU8MI86</accession>
<gene>
    <name evidence="1" type="ORF">WCD74_01175</name>
</gene>
<organism evidence="1 2">
    <name type="scientific">Actinomycetospora aurantiaca</name>
    <dbReference type="NCBI Taxonomy" id="3129233"/>
    <lineage>
        <taxon>Bacteria</taxon>
        <taxon>Bacillati</taxon>
        <taxon>Actinomycetota</taxon>
        <taxon>Actinomycetes</taxon>
        <taxon>Pseudonocardiales</taxon>
        <taxon>Pseudonocardiaceae</taxon>
        <taxon>Actinomycetospora</taxon>
    </lineage>
</organism>
<name>A0ABU8MI86_9PSEU</name>
<protein>
    <submittedName>
        <fullName evidence="1">SAV_915 family protein</fullName>
    </submittedName>
</protein>
<dbReference type="Proteomes" id="UP001385809">
    <property type="component" value="Unassembled WGS sequence"/>
</dbReference>